<dbReference type="Gene3D" id="3.80.10.10">
    <property type="entry name" value="Ribonuclease Inhibitor"/>
    <property type="match status" value="1"/>
</dbReference>
<evidence type="ECO:0000256" key="10">
    <source>
        <dbReference type="ARBA" id="ARBA00023180"/>
    </source>
</evidence>
<sequence>MNRFHGMIPSNFAKGNYLNVGNNSIIGSFPFWLESLPNLQVLILRSNRFAGPVEFVSPIQRPSWLRHHGFRVSSSKTRTTLPDQTGKGMRGVLEAYSIRILPFRDEQAMENQLSYTNDEAPKDQDGGDEVVHNDNGMIDWMVVMMGYGSGVIIAISAG</sequence>
<keyword evidence="7" id="KW-1133">Transmembrane helix</keyword>
<protein>
    <submittedName>
        <fullName evidence="11">Uncharacterized protein</fullName>
    </submittedName>
</protein>
<proteinExistence type="inferred from homology"/>
<comment type="similarity">
    <text evidence="2">Belongs to the RLP family.</text>
</comment>
<dbReference type="Gramene" id="FCD_00033872-RA">
    <property type="protein sequence ID" value="FCD_00033872-RA:cds"/>
    <property type="gene ID" value="FCD_00033872"/>
</dbReference>
<keyword evidence="3" id="KW-1003">Cell membrane</keyword>
<dbReference type="GO" id="GO:0005886">
    <property type="term" value="C:plasma membrane"/>
    <property type="evidence" value="ECO:0007669"/>
    <property type="project" value="UniProtKB-SubCell"/>
</dbReference>
<keyword evidence="9" id="KW-0675">Receptor</keyword>
<organism evidence="11 12">
    <name type="scientific">Ficus carica</name>
    <name type="common">Common fig</name>
    <dbReference type="NCBI Taxonomy" id="3494"/>
    <lineage>
        <taxon>Eukaryota</taxon>
        <taxon>Viridiplantae</taxon>
        <taxon>Streptophyta</taxon>
        <taxon>Embryophyta</taxon>
        <taxon>Tracheophyta</taxon>
        <taxon>Spermatophyta</taxon>
        <taxon>Magnoliopsida</taxon>
        <taxon>eudicotyledons</taxon>
        <taxon>Gunneridae</taxon>
        <taxon>Pentapetalae</taxon>
        <taxon>rosids</taxon>
        <taxon>fabids</taxon>
        <taxon>Rosales</taxon>
        <taxon>Moraceae</taxon>
        <taxon>Ficeae</taxon>
        <taxon>Ficus</taxon>
    </lineage>
</organism>
<comment type="caution">
    <text evidence="11">The sequence shown here is derived from an EMBL/GenBank/DDBJ whole genome shotgun (WGS) entry which is preliminary data.</text>
</comment>
<dbReference type="PANTHER" id="PTHR27004">
    <property type="entry name" value="RECEPTOR-LIKE PROTEIN 12 ISOFORM X1"/>
    <property type="match status" value="1"/>
</dbReference>
<comment type="subcellular location">
    <subcellularLocation>
        <location evidence="1">Cell membrane</location>
        <topology evidence="1">Single-pass type I membrane protein</topology>
    </subcellularLocation>
</comment>
<dbReference type="SUPFAM" id="SSF52058">
    <property type="entry name" value="L domain-like"/>
    <property type="match status" value="1"/>
</dbReference>
<evidence type="ECO:0000256" key="8">
    <source>
        <dbReference type="ARBA" id="ARBA00023136"/>
    </source>
</evidence>
<evidence type="ECO:0000256" key="5">
    <source>
        <dbReference type="ARBA" id="ARBA00022692"/>
    </source>
</evidence>
<dbReference type="InterPro" id="IPR032675">
    <property type="entry name" value="LRR_dom_sf"/>
</dbReference>
<keyword evidence="12" id="KW-1185">Reference proteome</keyword>
<evidence type="ECO:0000313" key="12">
    <source>
        <dbReference type="Proteomes" id="UP001187192"/>
    </source>
</evidence>
<keyword evidence="10" id="KW-0325">Glycoprotein</keyword>
<evidence type="ECO:0000256" key="7">
    <source>
        <dbReference type="ARBA" id="ARBA00022989"/>
    </source>
</evidence>
<keyword evidence="4" id="KW-0433">Leucine-rich repeat</keyword>
<dbReference type="EMBL" id="BTGU01000123">
    <property type="protein sequence ID" value="GMN62135.1"/>
    <property type="molecule type" value="Genomic_DNA"/>
</dbReference>
<name>A0AA88J4V5_FICCA</name>
<evidence type="ECO:0000256" key="2">
    <source>
        <dbReference type="ARBA" id="ARBA00009592"/>
    </source>
</evidence>
<evidence type="ECO:0000256" key="3">
    <source>
        <dbReference type="ARBA" id="ARBA00022475"/>
    </source>
</evidence>
<dbReference type="PANTHER" id="PTHR27004:SF203">
    <property type="entry name" value="LEUCINE-RICH REPEAT-CONTAINING N-TERMINAL PLANT-TYPE DOMAIN-CONTAINING PROTEIN"/>
    <property type="match status" value="1"/>
</dbReference>
<gene>
    <name evidence="11" type="ORF">TIFTF001_031215</name>
</gene>
<evidence type="ECO:0000256" key="1">
    <source>
        <dbReference type="ARBA" id="ARBA00004251"/>
    </source>
</evidence>
<dbReference type="Proteomes" id="UP001187192">
    <property type="component" value="Unassembled WGS sequence"/>
</dbReference>
<evidence type="ECO:0000256" key="4">
    <source>
        <dbReference type="ARBA" id="ARBA00022614"/>
    </source>
</evidence>
<evidence type="ECO:0000256" key="9">
    <source>
        <dbReference type="ARBA" id="ARBA00023170"/>
    </source>
</evidence>
<keyword evidence="5" id="KW-0812">Transmembrane</keyword>
<keyword evidence="6" id="KW-0677">Repeat</keyword>
<keyword evidence="8" id="KW-0472">Membrane</keyword>
<dbReference type="AlphaFoldDB" id="A0AA88J4V5"/>
<evidence type="ECO:0000313" key="11">
    <source>
        <dbReference type="EMBL" id="GMN62135.1"/>
    </source>
</evidence>
<reference evidence="11" key="1">
    <citation type="submission" date="2023-07" db="EMBL/GenBank/DDBJ databases">
        <title>draft genome sequence of fig (Ficus carica).</title>
        <authorList>
            <person name="Takahashi T."/>
            <person name="Nishimura K."/>
        </authorList>
    </citation>
    <scope>NUCLEOTIDE SEQUENCE</scope>
</reference>
<accession>A0AA88J4V5</accession>
<evidence type="ECO:0000256" key="6">
    <source>
        <dbReference type="ARBA" id="ARBA00022737"/>
    </source>
</evidence>